<dbReference type="SUPFAM" id="SSF52172">
    <property type="entry name" value="CheY-like"/>
    <property type="match status" value="1"/>
</dbReference>
<dbReference type="Gene3D" id="1.10.10.10">
    <property type="entry name" value="Winged helix-like DNA-binding domain superfamily/Winged helix DNA-binding domain"/>
    <property type="match status" value="1"/>
</dbReference>
<dbReference type="AlphaFoldDB" id="A0A7W6GCK8"/>
<dbReference type="Pfam" id="PF00072">
    <property type="entry name" value="Response_reg"/>
    <property type="match status" value="1"/>
</dbReference>
<evidence type="ECO:0000256" key="6">
    <source>
        <dbReference type="PROSITE-ProRule" id="PRU00169"/>
    </source>
</evidence>
<dbReference type="FunFam" id="3.40.50.2300:FF:000002">
    <property type="entry name" value="DNA-binding response regulator PhoP"/>
    <property type="match status" value="1"/>
</dbReference>
<evidence type="ECO:0000313" key="11">
    <source>
        <dbReference type="Proteomes" id="UP000582090"/>
    </source>
</evidence>
<dbReference type="PANTHER" id="PTHR48111">
    <property type="entry name" value="REGULATOR OF RPOS"/>
    <property type="match status" value="1"/>
</dbReference>
<gene>
    <name evidence="10" type="ORF">GGQ67_002384</name>
</gene>
<dbReference type="SMART" id="SM00862">
    <property type="entry name" value="Trans_reg_C"/>
    <property type="match status" value="1"/>
</dbReference>
<dbReference type="PANTHER" id="PTHR48111:SF67">
    <property type="entry name" value="TRANSCRIPTIONAL REGULATORY PROTEIN TCTD"/>
    <property type="match status" value="1"/>
</dbReference>
<evidence type="ECO:0000256" key="5">
    <source>
        <dbReference type="ARBA" id="ARBA00023163"/>
    </source>
</evidence>
<evidence type="ECO:0000313" key="10">
    <source>
        <dbReference type="EMBL" id="MBB3964721.1"/>
    </source>
</evidence>
<dbReference type="InterPro" id="IPR001789">
    <property type="entry name" value="Sig_transdc_resp-reg_receiver"/>
</dbReference>
<dbReference type="PROSITE" id="PS50110">
    <property type="entry name" value="RESPONSE_REGULATORY"/>
    <property type="match status" value="1"/>
</dbReference>
<keyword evidence="3" id="KW-0805">Transcription regulation</keyword>
<dbReference type="GO" id="GO:0032993">
    <property type="term" value="C:protein-DNA complex"/>
    <property type="evidence" value="ECO:0007669"/>
    <property type="project" value="TreeGrafter"/>
</dbReference>
<evidence type="ECO:0000256" key="3">
    <source>
        <dbReference type="ARBA" id="ARBA00023015"/>
    </source>
</evidence>
<dbReference type="Proteomes" id="UP000582090">
    <property type="component" value="Unassembled WGS sequence"/>
</dbReference>
<evidence type="ECO:0000256" key="1">
    <source>
        <dbReference type="ARBA" id="ARBA00022553"/>
    </source>
</evidence>
<keyword evidence="4 7" id="KW-0238">DNA-binding</keyword>
<feature type="domain" description="Response regulatory" evidence="8">
    <location>
        <begin position="2"/>
        <end position="116"/>
    </location>
</feature>
<dbReference type="Pfam" id="PF00486">
    <property type="entry name" value="Trans_reg_C"/>
    <property type="match status" value="1"/>
</dbReference>
<dbReference type="CDD" id="cd17624">
    <property type="entry name" value="REC_OmpR_PmrA-like"/>
    <property type="match status" value="1"/>
</dbReference>
<dbReference type="PROSITE" id="PS51755">
    <property type="entry name" value="OMPR_PHOB"/>
    <property type="match status" value="1"/>
</dbReference>
<dbReference type="InterPro" id="IPR036388">
    <property type="entry name" value="WH-like_DNA-bd_sf"/>
</dbReference>
<dbReference type="Gene3D" id="3.40.50.2300">
    <property type="match status" value="1"/>
</dbReference>
<dbReference type="CDD" id="cd00383">
    <property type="entry name" value="trans_reg_C"/>
    <property type="match status" value="1"/>
</dbReference>
<dbReference type="GO" id="GO:0000976">
    <property type="term" value="F:transcription cis-regulatory region binding"/>
    <property type="evidence" value="ECO:0007669"/>
    <property type="project" value="TreeGrafter"/>
</dbReference>
<organism evidence="10 11">
    <name type="scientific">Rhizobium metallidurans</name>
    <dbReference type="NCBI Taxonomy" id="1265931"/>
    <lineage>
        <taxon>Bacteria</taxon>
        <taxon>Pseudomonadati</taxon>
        <taxon>Pseudomonadota</taxon>
        <taxon>Alphaproteobacteria</taxon>
        <taxon>Hyphomicrobiales</taxon>
        <taxon>Rhizobiaceae</taxon>
        <taxon>Rhizobium/Agrobacterium group</taxon>
        <taxon>Rhizobium</taxon>
    </lineage>
</organism>
<dbReference type="GO" id="GO:0005829">
    <property type="term" value="C:cytosol"/>
    <property type="evidence" value="ECO:0007669"/>
    <property type="project" value="TreeGrafter"/>
</dbReference>
<keyword evidence="5" id="KW-0804">Transcription</keyword>
<evidence type="ECO:0000256" key="2">
    <source>
        <dbReference type="ARBA" id="ARBA00023012"/>
    </source>
</evidence>
<evidence type="ECO:0000256" key="7">
    <source>
        <dbReference type="PROSITE-ProRule" id="PRU01091"/>
    </source>
</evidence>
<name>A0A7W6GCK8_9HYPH</name>
<evidence type="ECO:0000259" key="9">
    <source>
        <dbReference type="PROSITE" id="PS51755"/>
    </source>
</evidence>
<dbReference type="InterPro" id="IPR001867">
    <property type="entry name" value="OmpR/PhoB-type_DNA-bd"/>
</dbReference>
<protein>
    <submittedName>
        <fullName evidence="10">Two-component system OmpR family response regulator</fullName>
    </submittedName>
</protein>
<keyword evidence="11" id="KW-1185">Reference proteome</keyword>
<keyword evidence="2" id="KW-0902">Two-component regulatory system</keyword>
<evidence type="ECO:0000259" key="8">
    <source>
        <dbReference type="PROSITE" id="PS50110"/>
    </source>
</evidence>
<dbReference type="RefSeq" id="WP_183900348.1">
    <property type="nucleotide sequence ID" value="NZ_JACIDW010000006.1"/>
</dbReference>
<dbReference type="GO" id="GO:0000156">
    <property type="term" value="F:phosphorelay response regulator activity"/>
    <property type="evidence" value="ECO:0007669"/>
    <property type="project" value="TreeGrafter"/>
</dbReference>
<comment type="caution">
    <text evidence="10">The sequence shown here is derived from an EMBL/GenBank/DDBJ whole genome shotgun (WGS) entry which is preliminary data.</text>
</comment>
<dbReference type="SMART" id="SM00448">
    <property type="entry name" value="REC"/>
    <property type="match status" value="1"/>
</dbReference>
<feature type="modified residue" description="4-aspartylphosphate" evidence="6">
    <location>
        <position position="51"/>
    </location>
</feature>
<dbReference type="EMBL" id="JACIDW010000006">
    <property type="protein sequence ID" value="MBB3964721.1"/>
    <property type="molecule type" value="Genomic_DNA"/>
</dbReference>
<feature type="domain" description="OmpR/PhoB-type" evidence="9">
    <location>
        <begin position="124"/>
        <end position="220"/>
    </location>
</feature>
<dbReference type="InterPro" id="IPR011006">
    <property type="entry name" value="CheY-like_superfamily"/>
</dbReference>
<dbReference type="Gene3D" id="6.10.250.690">
    <property type="match status" value="1"/>
</dbReference>
<reference evidence="10 11" key="1">
    <citation type="submission" date="2020-08" db="EMBL/GenBank/DDBJ databases">
        <title>Genomic Encyclopedia of Type Strains, Phase IV (KMG-IV): sequencing the most valuable type-strain genomes for metagenomic binning, comparative biology and taxonomic classification.</title>
        <authorList>
            <person name="Goeker M."/>
        </authorList>
    </citation>
    <scope>NUCLEOTIDE SEQUENCE [LARGE SCALE GENOMIC DNA]</scope>
    <source>
        <strain evidence="10 11">DSM 26575</strain>
    </source>
</reference>
<sequence>MRILLVEDNIALADGLSAILRGTGHAVDVVHDGASANAVTAAESFDLVVLDLNLPEMDGLDVLRAMRARQNQAAVLILTARGTPEERVRGLDLGADDYLIKPFDIAEFEARVRVLLRRQAGLHSATVSFGGLSLDLNSRAFFSGATPLDIPARELGLLEILFMRAGKVVSKEAIIQSLTAFDDDISANAIEQYVSRLRKRLAPHGLTVKTARGIGYYLDKLPTPSSTDAPPPGAATPEAP</sequence>
<accession>A0A7W6GCK8</accession>
<proteinExistence type="predicted"/>
<evidence type="ECO:0000256" key="4">
    <source>
        <dbReference type="ARBA" id="ARBA00023125"/>
    </source>
</evidence>
<dbReference type="InterPro" id="IPR039420">
    <property type="entry name" value="WalR-like"/>
</dbReference>
<feature type="DNA-binding region" description="OmpR/PhoB-type" evidence="7">
    <location>
        <begin position="124"/>
        <end position="220"/>
    </location>
</feature>
<dbReference type="GO" id="GO:0006355">
    <property type="term" value="P:regulation of DNA-templated transcription"/>
    <property type="evidence" value="ECO:0007669"/>
    <property type="project" value="InterPro"/>
</dbReference>
<keyword evidence="1 6" id="KW-0597">Phosphoprotein</keyword>